<dbReference type="FunFam" id="1.20.1050.10:FF:000007">
    <property type="entry name" value="Glutathione S-transferase 1-1"/>
    <property type="match status" value="1"/>
</dbReference>
<organism evidence="4 5">
    <name type="scientific">Tribolium castaneum</name>
    <name type="common">Red flour beetle</name>
    <dbReference type="NCBI Taxonomy" id="7070"/>
    <lineage>
        <taxon>Eukaryota</taxon>
        <taxon>Metazoa</taxon>
        <taxon>Ecdysozoa</taxon>
        <taxon>Arthropoda</taxon>
        <taxon>Hexapoda</taxon>
        <taxon>Insecta</taxon>
        <taxon>Pterygota</taxon>
        <taxon>Neoptera</taxon>
        <taxon>Endopterygota</taxon>
        <taxon>Coleoptera</taxon>
        <taxon>Polyphaga</taxon>
        <taxon>Cucujiformia</taxon>
        <taxon>Tenebrionidae</taxon>
        <taxon>Tenebrionidae incertae sedis</taxon>
        <taxon>Tribolium</taxon>
    </lineage>
</organism>
<reference evidence="4 5" key="1">
    <citation type="journal article" date="2008" name="Nature">
        <title>The genome of the model beetle and pest Tribolium castaneum.</title>
        <authorList>
            <consortium name="Tribolium Genome Sequencing Consortium"/>
            <person name="Richards S."/>
            <person name="Gibbs R.A."/>
            <person name="Weinstock G.M."/>
            <person name="Brown S.J."/>
            <person name="Denell R."/>
            <person name="Beeman R.W."/>
            <person name="Gibbs R."/>
            <person name="Beeman R.W."/>
            <person name="Brown S.J."/>
            <person name="Bucher G."/>
            <person name="Friedrich M."/>
            <person name="Grimmelikhuijzen C.J."/>
            <person name="Klingler M."/>
            <person name="Lorenzen M."/>
            <person name="Richards S."/>
            <person name="Roth S."/>
            <person name="Schroder R."/>
            <person name="Tautz D."/>
            <person name="Zdobnov E.M."/>
            <person name="Muzny D."/>
            <person name="Gibbs R.A."/>
            <person name="Weinstock G.M."/>
            <person name="Attaway T."/>
            <person name="Bell S."/>
            <person name="Buhay C.J."/>
            <person name="Chandrabose M.N."/>
            <person name="Chavez D."/>
            <person name="Clerk-Blankenburg K.P."/>
            <person name="Cree A."/>
            <person name="Dao M."/>
            <person name="Davis C."/>
            <person name="Chacko J."/>
            <person name="Dinh H."/>
            <person name="Dugan-Rocha S."/>
            <person name="Fowler G."/>
            <person name="Garner T.T."/>
            <person name="Garnes J."/>
            <person name="Gnirke A."/>
            <person name="Hawes A."/>
            <person name="Hernandez J."/>
            <person name="Hines S."/>
            <person name="Holder M."/>
            <person name="Hume J."/>
            <person name="Jhangiani S.N."/>
            <person name="Joshi V."/>
            <person name="Khan Z.M."/>
            <person name="Jackson L."/>
            <person name="Kovar C."/>
            <person name="Kowis A."/>
            <person name="Lee S."/>
            <person name="Lewis L.R."/>
            <person name="Margolis J."/>
            <person name="Morgan M."/>
            <person name="Nazareth L.V."/>
            <person name="Nguyen N."/>
            <person name="Okwuonu G."/>
            <person name="Parker D."/>
            <person name="Richards S."/>
            <person name="Ruiz S.J."/>
            <person name="Santibanez J."/>
            <person name="Savard J."/>
            <person name="Scherer S.E."/>
            <person name="Schneider B."/>
            <person name="Sodergren E."/>
            <person name="Tautz D."/>
            <person name="Vattahil S."/>
            <person name="Villasana D."/>
            <person name="White C.S."/>
            <person name="Wright R."/>
            <person name="Park Y."/>
            <person name="Beeman R.W."/>
            <person name="Lord J."/>
            <person name="Oppert B."/>
            <person name="Lorenzen M."/>
            <person name="Brown S."/>
            <person name="Wang L."/>
            <person name="Savard J."/>
            <person name="Tautz D."/>
            <person name="Richards S."/>
            <person name="Weinstock G."/>
            <person name="Gibbs R.A."/>
            <person name="Liu Y."/>
            <person name="Worley K."/>
            <person name="Weinstock G."/>
            <person name="Elsik C.G."/>
            <person name="Reese J.T."/>
            <person name="Elhaik E."/>
            <person name="Landan G."/>
            <person name="Graur D."/>
            <person name="Arensburger P."/>
            <person name="Atkinson P."/>
            <person name="Beeman R.W."/>
            <person name="Beidler J."/>
            <person name="Brown S.J."/>
            <person name="Demuth J.P."/>
            <person name="Drury D.W."/>
            <person name="Du Y.Z."/>
            <person name="Fujiwara H."/>
            <person name="Lorenzen M."/>
            <person name="Maselli V."/>
            <person name="Osanai M."/>
            <person name="Park Y."/>
            <person name="Robertson H.M."/>
            <person name="Tu Z."/>
            <person name="Wang J.J."/>
            <person name="Wang S."/>
            <person name="Richards S."/>
            <person name="Song H."/>
            <person name="Zhang L."/>
            <person name="Sodergren E."/>
            <person name="Werner D."/>
            <person name="Stanke M."/>
            <person name="Morgenstern B."/>
            <person name="Solovyev V."/>
            <person name="Kosarev P."/>
            <person name="Brown G."/>
            <person name="Chen H.C."/>
            <person name="Ermolaeva O."/>
            <person name="Hlavina W."/>
            <person name="Kapustin Y."/>
            <person name="Kiryutin B."/>
            <person name="Kitts P."/>
            <person name="Maglott D."/>
            <person name="Pruitt K."/>
            <person name="Sapojnikov V."/>
            <person name="Souvorov A."/>
            <person name="Mackey A.J."/>
            <person name="Waterhouse R.M."/>
            <person name="Wyder S."/>
            <person name="Zdobnov E.M."/>
            <person name="Zdobnov E.M."/>
            <person name="Wyder S."/>
            <person name="Kriventseva E.V."/>
            <person name="Kadowaki T."/>
            <person name="Bork P."/>
            <person name="Aranda M."/>
            <person name="Bao R."/>
            <person name="Beermann A."/>
            <person name="Berns N."/>
            <person name="Bolognesi R."/>
            <person name="Bonneton F."/>
            <person name="Bopp D."/>
            <person name="Brown S.J."/>
            <person name="Bucher G."/>
            <person name="Butts T."/>
            <person name="Chaumot A."/>
            <person name="Denell R.E."/>
            <person name="Ferrier D.E."/>
            <person name="Friedrich M."/>
            <person name="Gordon C.M."/>
            <person name="Jindra M."/>
            <person name="Klingler M."/>
            <person name="Lan Q."/>
            <person name="Lattorff H.M."/>
            <person name="Laudet V."/>
            <person name="von Levetsow C."/>
            <person name="Liu Z."/>
            <person name="Lutz R."/>
            <person name="Lynch J.A."/>
            <person name="da Fonseca R.N."/>
            <person name="Posnien N."/>
            <person name="Reuter R."/>
            <person name="Roth S."/>
            <person name="Savard J."/>
            <person name="Schinko J.B."/>
            <person name="Schmitt C."/>
            <person name="Schoppmeier M."/>
            <person name="Schroder R."/>
            <person name="Shippy T.D."/>
            <person name="Simonnet F."/>
            <person name="Marques-Souza H."/>
            <person name="Tautz D."/>
            <person name="Tomoyasu Y."/>
            <person name="Trauner J."/>
            <person name="Van der Zee M."/>
            <person name="Vervoort M."/>
            <person name="Wittkopp N."/>
            <person name="Wimmer E.A."/>
            <person name="Yang X."/>
            <person name="Jones A.K."/>
            <person name="Sattelle D.B."/>
            <person name="Ebert P.R."/>
            <person name="Nelson D."/>
            <person name="Scott J.G."/>
            <person name="Beeman R.W."/>
            <person name="Muthukrishnan S."/>
            <person name="Kramer K.J."/>
            <person name="Arakane Y."/>
            <person name="Beeman R.W."/>
            <person name="Zhu Q."/>
            <person name="Hogenkamp D."/>
            <person name="Dixit R."/>
            <person name="Oppert B."/>
            <person name="Jiang H."/>
            <person name="Zou Z."/>
            <person name="Marshall J."/>
            <person name="Elpidina E."/>
            <person name="Vinokurov K."/>
            <person name="Oppert C."/>
            <person name="Zou Z."/>
            <person name="Evans J."/>
            <person name="Lu Z."/>
            <person name="Zhao P."/>
            <person name="Sumathipala N."/>
            <person name="Altincicek B."/>
            <person name="Vilcinskas A."/>
            <person name="Williams M."/>
            <person name="Hultmark D."/>
            <person name="Hetru C."/>
            <person name="Jiang H."/>
            <person name="Grimmelikhuijzen C.J."/>
            <person name="Hauser F."/>
            <person name="Cazzamali G."/>
            <person name="Williamson M."/>
            <person name="Park Y."/>
            <person name="Li B."/>
            <person name="Tanaka Y."/>
            <person name="Predel R."/>
            <person name="Neupert S."/>
            <person name="Schachtner J."/>
            <person name="Verleyen P."/>
            <person name="Raible F."/>
            <person name="Bork P."/>
            <person name="Friedrich M."/>
            <person name="Walden K.K."/>
            <person name="Robertson H.M."/>
            <person name="Angeli S."/>
            <person name="Foret S."/>
            <person name="Bucher G."/>
            <person name="Schuetz S."/>
            <person name="Maleszka R."/>
            <person name="Wimmer E.A."/>
            <person name="Beeman R.W."/>
            <person name="Lorenzen M."/>
            <person name="Tomoyasu Y."/>
            <person name="Miller S.C."/>
            <person name="Grossmann D."/>
            <person name="Bucher G."/>
        </authorList>
    </citation>
    <scope>NUCLEOTIDE SEQUENCE [LARGE SCALE GENOMIC DNA]</scope>
    <source>
        <strain evidence="4 5">Georgia GA2</strain>
    </source>
</reference>
<dbReference type="PhylomeDB" id="D6WFC5"/>
<dbReference type="GO" id="GO:0004364">
    <property type="term" value="F:glutathione transferase activity"/>
    <property type="evidence" value="ECO:0000318"/>
    <property type="project" value="GO_Central"/>
</dbReference>
<dbReference type="InterPro" id="IPR004046">
    <property type="entry name" value="GST_C"/>
</dbReference>
<dbReference type="SFLD" id="SFLDS00019">
    <property type="entry name" value="Glutathione_Transferase_(cytos"/>
    <property type="match status" value="1"/>
</dbReference>
<dbReference type="SFLD" id="SFLDG00358">
    <property type="entry name" value="Main_(cytGST)"/>
    <property type="match status" value="1"/>
</dbReference>
<evidence type="ECO:0000313" key="5">
    <source>
        <dbReference type="Proteomes" id="UP000007266"/>
    </source>
</evidence>
<dbReference type="FunCoup" id="D6WFC5">
    <property type="interactions" value="236"/>
</dbReference>
<dbReference type="Gene3D" id="3.40.30.10">
    <property type="entry name" value="Glutaredoxin"/>
    <property type="match status" value="1"/>
</dbReference>
<dbReference type="PANTHER" id="PTHR43969">
    <property type="entry name" value="GLUTATHIONE S TRANSFERASE D10, ISOFORM A-RELATED"/>
    <property type="match status" value="1"/>
</dbReference>
<dbReference type="Gene3D" id="1.20.1050.10">
    <property type="match status" value="1"/>
</dbReference>
<proteinExistence type="predicted"/>
<dbReference type="InterPro" id="IPR040079">
    <property type="entry name" value="Glutathione_S-Trfase"/>
</dbReference>
<dbReference type="PROSITE" id="PS50404">
    <property type="entry name" value="GST_NTER"/>
    <property type="match status" value="1"/>
</dbReference>
<evidence type="ECO:0000259" key="3">
    <source>
        <dbReference type="PROSITE" id="PS50405"/>
    </source>
</evidence>
<dbReference type="KEGG" id="tca:659842"/>
<dbReference type="OrthoDB" id="2309723at2759"/>
<dbReference type="FunFam" id="3.40.30.10:FF:000034">
    <property type="entry name" value="glutathione S-transferase 1"/>
    <property type="match status" value="1"/>
</dbReference>
<dbReference type="InterPro" id="IPR010987">
    <property type="entry name" value="Glutathione-S-Trfase_C-like"/>
</dbReference>
<dbReference type="GO" id="GO:0006749">
    <property type="term" value="P:glutathione metabolic process"/>
    <property type="evidence" value="ECO:0000318"/>
    <property type="project" value="GO_Central"/>
</dbReference>
<dbReference type="AlphaFoldDB" id="D6WFC5"/>
<feature type="domain" description="GST C-terminal" evidence="3">
    <location>
        <begin position="90"/>
        <end position="211"/>
    </location>
</feature>
<reference evidence="4 5" key="2">
    <citation type="journal article" date="2010" name="Nucleic Acids Res.">
        <title>BeetleBase in 2010: revisions to provide comprehensive genomic information for Tribolium castaneum.</title>
        <authorList>
            <person name="Kim H.S."/>
            <person name="Murphy T."/>
            <person name="Xia J."/>
            <person name="Caragea D."/>
            <person name="Park Y."/>
            <person name="Beeman R.W."/>
            <person name="Lorenzen M.D."/>
            <person name="Butcher S."/>
            <person name="Manak J.R."/>
            <person name="Brown S.J."/>
        </authorList>
    </citation>
    <scope>GENOME REANNOTATION</scope>
    <source>
        <strain evidence="4 5">Georgia GA2</strain>
    </source>
</reference>
<evidence type="ECO:0000259" key="2">
    <source>
        <dbReference type="PROSITE" id="PS50404"/>
    </source>
</evidence>
<evidence type="ECO:0000313" key="4">
    <source>
        <dbReference type="EMBL" id="EFA00485.1"/>
    </source>
</evidence>
<name>D6WFC5_TRICA</name>
<dbReference type="Pfam" id="PF00043">
    <property type="entry name" value="GST_C"/>
    <property type="match status" value="1"/>
</dbReference>
<dbReference type="HOGENOM" id="CLU_011226_2_1_1"/>
<dbReference type="Proteomes" id="UP000007266">
    <property type="component" value="Linkage group 3"/>
</dbReference>
<evidence type="ECO:0000256" key="1">
    <source>
        <dbReference type="ARBA" id="ARBA00011738"/>
    </source>
</evidence>
<dbReference type="PROSITE" id="PS50405">
    <property type="entry name" value="GST_CTER"/>
    <property type="match status" value="1"/>
</dbReference>
<dbReference type="InterPro" id="IPR004045">
    <property type="entry name" value="Glutathione_S-Trfase_N"/>
</dbReference>
<gene>
    <name evidence="4" type="primary">AUGUSTUS-3.0.2_03345</name>
    <name evidence="4" type="ORF">TcasGA2_TC003345</name>
</gene>
<sequence length="219" mass="24826">MAPTLYMVYPSPPVRAVLITAKAIGLELELKELNLTEGEHLKPEFLKINPQHTVPTLVEEDGSVIWDSHAIMTYLVSKYGQHKESLYPKELLKRAIVDQRLHFESGIAFPRMLQIAGPILRKGKTSIEPEDVKLAHEVYAFLEKFLDGKKWVAGGHVTVADYSLISTISTLDLFVSVEEDIFPKVKTWMKKMESLGEYEANRKGLQMSKETVESKLTKK</sequence>
<dbReference type="PANTHER" id="PTHR43969:SF8">
    <property type="entry name" value="GLUTATHIONE S TRANSFERASE E13, ISOFORM A-RELATED"/>
    <property type="match status" value="1"/>
</dbReference>
<keyword evidence="5" id="KW-1185">Reference proteome</keyword>
<dbReference type="Pfam" id="PF13409">
    <property type="entry name" value="GST_N_2"/>
    <property type="match status" value="1"/>
</dbReference>
<dbReference type="CDD" id="cd03177">
    <property type="entry name" value="GST_C_Delta_Epsilon"/>
    <property type="match status" value="1"/>
</dbReference>
<protein>
    <submittedName>
        <fullName evidence="4">Glutathione S-transferase D7-like Protein</fullName>
    </submittedName>
</protein>
<accession>D6WFC5</accession>
<dbReference type="OMA" id="THYLINM"/>
<dbReference type="SUPFAM" id="SSF47616">
    <property type="entry name" value="GST C-terminal domain-like"/>
    <property type="match status" value="1"/>
</dbReference>
<dbReference type="InParanoid" id="D6WFC5"/>
<feature type="domain" description="GST N-terminal" evidence="2">
    <location>
        <begin position="1"/>
        <end position="83"/>
    </location>
</feature>
<dbReference type="EMBL" id="KQ971319">
    <property type="protein sequence ID" value="EFA00485.1"/>
    <property type="molecule type" value="Genomic_DNA"/>
</dbReference>
<dbReference type="InterPro" id="IPR036249">
    <property type="entry name" value="Thioredoxin-like_sf"/>
</dbReference>
<comment type="subunit">
    <text evidence="1">Homodimer.</text>
</comment>
<dbReference type="InterPro" id="IPR036282">
    <property type="entry name" value="Glutathione-S-Trfase_C_sf"/>
</dbReference>
<dbReference type="SUPFAM" id="SSF52833">
    <property type="entry name" value="Thioredoxin-like"/>
    <property type="match status" value="1"/>
</dbReference>
<dbReference type="STRING" id="7070.D6WFC5"/>
<dbReference type="SFLD" id="SFLDG01153">
    <property type="entry name" value="Main.4:_Theta-like"/>
    <property type="match status" value="1"/>
</dbReference>
<dbReference type="eggNOG" id="KOG0867">
    <property type="taxonomic scope" value="Eukaryota"/>
</dbReference>